<keyword evidence="4" id="KW-1185">Reference proteome</keyword>
<evidence type="ECO:0000256" key="1">
    <source>
        <dbReference type="SAM" id="MobiDB-lite"/>
    </source>
</evidence>
<dbReference type="PANTHER" id="PTHR37402:SF1">
    <property type="entry name" value="GRAM DOMAIN-CONTAINING PROTEIN 4"/>
    <property type="match status" value="1"/>
</dbReference>
<feature type="compositionally biased region" description="Polar residues" evidence="1">
    <location>
        <begin position="183"/>
        <end position="193"/>
    </location>
</feature>
<protein>
    <submittedName>
        <fullName evidence="3">GRAMD4</fullName>
    </submittedName>
</protein>
<dbReference type="AlphaFoldDB" id="A0A7J7JR81"/>
<keyword evidence="2" id="KW-1133">Transmembrane helix</keyword>
<evidence type="ECO:0000256" key="2">
    <source>
        <dbReference type="SAM" id="Phobius"/>
    </source>
</evidence>
<sequence>MASGGPGVSFRSLKDKIKHSAIGETVSGKINSIIKLDHQDSSLPILPDEQGYHFSPGHIRSPSSDSMSSDKESLSSKYSSPGEKWRNGFEMVESAGEVRNAEKAEVFELQLVQLQEQLVSSMIENQNMAAELKAIRTDKQVQNMEKELAKERKRNEELIAKITSLTRLSPSRGSGKEPAVPDSTDTSSAVNESDPTDTEHSEDTKPGWFDSVVYAVLNRYYQLVEDFSVTSEDIEEPEVLEPLSVKMLKHNVKRFGNGVSPVLDMMKSFHLLFNWHMPLLTATVFGIYMYLCWVGLLVPGLLAVLVLRLTLNLLEEMKLIPPITLLPCKKKIEPEKDKDSTSVSDKFNIVLEVATKGQNKFGQLADGLEKAKNLLMWKRAGDTKQIFTPLCGAFIMTLFLKLDTIVFVVGWFLGLKLFVIDPVYNRFPRIKEKYDNTHRLWQNLLTDAQLEKYTQRNANNQMILPRSQQLSKSPTEGVGSRQSSSASLLPSSDTMSEEDRLFCDRFDLPEDERPFPAGPFKGGRHCIHVDKESSVKVSTAFQKHAKLYLTPSFLCYEMVRTDERRAIPLANIVRIEKRKPISFLPGNGMSLEIVEQDSKCRTYSEAFWAETNVTKLSWISAEPIL</sequence>
<feature type="transmembrane region" description="Helical" evidence="2">
    <location>
        <begin position="386"/>
        <end position="413"/>
    </location>
</feature>
<dbReference type="GO" id="GO:0006915">
    <property type="term" value="P:apoptotic process"/>
    <property type="evidence" value="ECO:0007669"/>
    <property type="project" value="InterPro"/>
</dbReference>
<feature type="region of interest" description="Disordered" evidence="1">
    <location>
        <begin position="162"/>
        <end position="204"/>
    </location>
</feature>
<feature type="transmembrane region" description="Helical" evidence="2">
    <location>
        <begin position="287"/>
        <end position="311"/>
    </location>
</feature>
<dbReference type="Proteomes" id="UP000593567">
    <property type="component" value="Unassembled WGS sequence"/>
</dbReference>
<dbReference type="GO" id="GO:0034164">
    <property type="term" value="P:negative regulation of toll-like receptor 9 signaling pathway"/>
    <property type="evidence" value="ECO:0007669"/>
    <property type="project" value="TreeGrafter"/>
</dbReference>
<name>A0A7J7JR81_BUGNE</name>
<feature type="compositionally biased region" description="Low complexity" evidence="1">
    <location>
        <begin position="480"/>
        <end position="494"/>
    </location>
</feature>
<reference evidence="3" key="1">
    <citation type="submission" date="2020-06" db="EMBL/GenBank/DDBJ databases">
        <title>Draft genome of Bugula neritina, a colonial animal packing powerful symbionts and potential medicines.</title>
        <authorList>
            <person name="Rayko M."/>
        </authorList>
    </citation>
    <scope>NUCLEOTIDE SEQUENCE [LARGE SCALE GENOMIC DNA]</scope>
    <source>
        <strain evidence="3">Kwan_BN1</strain>
    </source>
</reference>
<comment type="caution">
    <text evidence="3">The sequence shown here is derived from an EMBL/GenBank/DDBJ whole genome shotgun (WGS) entry which is preliminary data.</text>
</comment>
<feature type="region of interest" description="Disordered" evidence="1">
    <location>
        <begin position="45"/>
        <end position="81"/>
    </location>
</feature>
<evidence type="ECO:0000313" key="3">
    <source>
        <dbReference type="EMBL" id="KAF6028134.1"/>
    </source>
</evidence>
<dbReference type="EMBL" id="VXIV02001988">
    <property type="protein sequence ID" value="KAF6028134.1"/>
    <property type="molecule type" value="Genomic_DNA"/>
</dbReference>
<keyword evidence="2" id="KW-0812">Transmembrane</keyword>
<evidence type="ECO:0000313" key="4">
    <source>
        <dbReference type="Proteomes" id="UP000593567"/>
    </source>
</evidence>
<feature type="region of interest" description="Disordered" evidence="1">
    <location>
        <begin position="463"/>
        <end position="496"/>
    </location>
</feature>
<gene>
    <name evidence="3" type="ORF">EB796_013567</name>
</gene>
<dbReference type="OrthoDB" id="1708389at2759"/>
<keyword evidence="2" id="KW-0472">Membrane</keyword>
<feature type="compositionally biased region" description="Polar residues" evidence="1">
    <location>
        <begin position="163"/>
        <end position="172"/>
    </location>
</feature>
<proteinExistence type="predicted"/>
<feature type="compositionally biased region" description="Polar residues" evidence="1">
    <location>
        <begin position="463"/>
        <end position="474"/>
    </location>
</feature>
<dbReference type="PANTHER" id="PTHR37402">
    <property type="entry name" value="GRAM DOMAIN-CONTAINING PROTEIN 4"/>
    <property type="match status" value="1"/>
</dbReference>
<accession>A0A7J7JR81</accession>
<dbReference type="InterPro" id="IPR037847">
    <property type="entry name" value="GRAMDC4"/>
</dbReference>
<organism evidence="3 4">
    <name type="scientific">Bugula neritina</name>
    <name type="common">Brown bryozoan</name>
    <name type="synonym">Sertularia neritina</name>
    <dbReference type="NCBI Taxonomy" id="10212"/>
    <lineage>
        <taxon>Eukaryota</taxon>
        <taxon>Metazoa</taxon>
        <taxon>Spiralia</taxon>
        <taxon>Lophotrochozoa</taxon>
        <taxon>Bryozoa</taxon>
        <taxon>Gymnolaemata</taxon>
        <taxon>Cheilostomatida</taxon>
        <taxon>Flustrina</taxon>
        <taxon>Buguloidea</taxon>
        <taxon>Bugulidae</taxon>
        <taxon>Bugula</taxon>
    </lineage>
</organism>